<organism evidence="4 5">
    <name type="scientific">Sistotremastrum niveocremeum HHB9708</name>
    <dbReference type="NCBI Taxonomy" id="1314777"/>
    <lineage>
        <taxon>Eukaryota</taxon>
        <taxon>Fungi</taxon>
        <taxon>Dikarya</taxon>
        <taxon>Basidiomycota</taxon>
        <taxon>Agaricomycotina</taxon>
        <taxon>Agaricomycetes</taxon>
        <taxon>Sistotremastrales</taxon>
        <taxon>Sistotremastraceae</taxon>
        <taxon>Sertulicium</taxon>
        <taxon>Sertulicium niveocremeum</taxon>
    </lineage>
</organism>
<dbReference type="EMBL" id="KV419401">
    <property type="protein sequence ID" value="KZS95577.1"/>
    <property type="molecule type" value="Genomic_DNA"/>
</dbReference>
<sequence length="216" mass="22930">MKCTTILTYLSMAVGLGLRSARAQSSTAVSVSADPNPTSSTTTSSPPNEITDPPGIFESTYPPTITTCFLIQTFSGTLSELGFPASSDLPPFAECWEIIRTGTDIEEHALFTLGPNGLSTNAPTETTGSGSSPSNSSNSNSSSSSHTKAIAASVSIVGSLILVGLLIIWLRHRRRTSSRISMSNSRASAWVRRSGWVKDEKPQFDGIALKEQHPHS</sequence>
<gene>
    <name evidence="4" type="ORF">SISNIDRAFT_452244</name>
</gene>
<feature type="region of interest" description="Disordered" evidence="1">
    <location>
        <begin position="113"/>
        <end position="144"/>
    </location>
</feature>
<evidence type="ECO:0000313" key="4">
    <source>
        <dbReference type="EMBL" id="KZS95577.1"/>
    </source>
</evidence>
<keyword evidence="2" id="KW-0812">Transmembrane</keyword>
<feature type="signal peptide" evidence="3">
    <location>
        <begin position="1"/>
        <end position="23"/>
    </location>
</feature>
<feature type="transmembrane region" description="Helical" evidence="2">
    <location>
        <begin position="149"/>
        <end position="170"/>
    </location>
</feature>
<keyword evidence="3" id="KW-0732">Signal</keyword>
<evidence type="ECO:0008006" key="6">
    <source>
        <dbReference type="Google" id="ProtNLM"/>
    </source>
</evidence>
<reference evidence="4 5" key="1">
    <citation type="journal article" date="2016" name="Mol. Biol. Evol.">
        <title>Comparative Genomics of Early-Diverging Mushroom-Forming Fungi Provides Insights into the Origins of Lignocellulose Decay Capabilities.</title>
        <authorList>
            <person name="Nagy L.G."/>
            <person name="Riley R."/>
            <person name="Tritt A."/>
            <person name="Adam C."/>
            <person name="Daum C."/>
            <person name="Floudas D."/>
            <person name="Sun H."/>
            <person name="Yadav J.S."/>
            <person name="Pangilinan J."/>
            <person name="Larsson K.H."/>
            <person name="Matsuura K."/>
            <person name="Barry K."/>
            <person name="Labutti K."/>
            <person name="Kuo R."/>
            <person name="Ohm R.A."/>
            <person name="Bhattacharya S.S."/>
            <person name="Shirouzu T."/>
            <person name="Yoshinaga Y."/>
            <person name="Martin F.M."/>
            <person name="Grigoriev I.V."/>
            <person name="Hibbett D.S."/>
        </authorList>
    </citation>
    <scope>NUCLEOTIDE SEQUENCE [LARGE SCALE GENOMIC DNA]</scope>
    <source>
        <strain evidence="4 5">HHB9708</strain>
    </source>
</reference>
<dbReference type="Proteomes" id="UP000076722">
    <property type="component" value="Unassembled WGS sequence"/>
</dbReference>
<feature type="compositionally biased region" description="Low complexity" evidence="1">
    <location>
        <begin position="35"/>
        <end position="48"/>
    </location>
</feature>
<evidence type="ECO:0000256" key="2">
    <source>
        <dbReference type="SAM" id="Phobius"/>
    </source>
</evidence>
<evidence type="ECO:0000256" key="3">
    <source>
        <dbReference type="SAM" id="SignalP"/>
    </source>
</evidence>
<feature type="compositionally biased region" description="Polar residues" evidence="1">
    <location>
        <begin position="117"/>
        <end position="127"/>
    </location>
</feature>
<evidence type="ECO:0000256" key="1">
    <source>
        <dbReference type="SAM" id="MobiDB-lite"/>
    </source>
</evidence>
<name>A0A164X2I5_9AGAM</name>
<keyword evidence="2" id="KW-1133">Transmembrane helix</keyword>
<dbReference type="AlphaFoldDB" id="A0A164X2I5"/>
<evidence type="ECO:0000313" key="5">
    <source>
        <dbReference type="Proteomes" id="UP000076722"/>
    </source>
</evidence>
<feature type="compositionally biased region" description="Low complexity" evidence="1">
    <location>
        <begin position="128"/>
        <end position="144"/>
    </location>
</feature>
<keyword evidence="5" id="KW-1185">Reference proteome</keyword>
<protein>
    <recommendedName>
        <fullName evidence="6">Mid2 domain-containing protein</fullName>
    </recommendedName>
</protein>
<feature type="region of interest" description="Disordered" evidence="1">
    <location>
        <begin position="27"/>
        <end position="57"/>
    </location>
</feature>
<feature type="chain" id="PRO_5007854214" description="Mid2 domain-containing protein" evidence="3">
    <location>
        <begin position="24"/>
        <end position="216"/>
    </location>
</feature>
<proteinExistence type="predicted"/>
<accession>A0A164X2I5</accession>
<keyword evidence="2" id="KW-0472">Membrane</keyword>